<sequence>MGFDNVNEMGFDDDKRSTVISDGGRRWFTVAFNYGSQGSS</sequence>
<comment type="caution">
    <text evidence="1">The sequence shown here is derived from an EMBL/GenBank/DDBJ whole genome shotgun (WGS) entry which is preliminary data.</text>
</comment>
<organism evidence="1 2">
    <name type="scientific">Senna tora</name>
    <dbReference type="NCBI Taxonomy" id="362788"/>
    <lineage>
        <taxon>Eukaryota</taxon>
        <taxon>Viridiplantae</taxon>
        <taxon>Streptophyta</taxon>
        <taxon>Embryophyta</taxon>
        <taxon>Tracheophyta</taxon>
        <taxon>Spermatophyta</taxon>
        <taxon>Magnoliopsida</taxon>
        <taxon>eudicotyledons</taxon>
        <taxon>Gunneridae</taxon>
        <taxon>Pentapetalae</taxon>
        <taxon>rosids</taxon>
        <taxon>fabids</taxon>
        <taxon>Fabales</taxon>
        <taxon>Fabaceae</taxon>
        <taxon>Caesalpinioideae</taxon>
        <taxon>Cassia clade</taxon>
        <taxon>Senna</taxon>
    </lineage>
</organism>
<dbReference type="EMBL" id="JAAIUW010000011">
    <property type="protein sequence ID" value="KAF7809461.1"/>
    <property type="molecule type" value="Genomic_DNA"/>
</dbReference>
<reference evidence="1" key="1">
    <citation type="submission" date="2020-09" db="EMBL/GenBank/DDBJ databases">
        <title>Genome-Enabled Discovery of Anthraquinone Biosynthesis in Senna tora.</title>
        <authorList>
            <person name="Kang S.-H."/>
            <person name="Pandey R.P."/>
            <person name="Lee C.-M."/>
            <person name="Sim J.-S."/>
            <person name="Jeong J.-T."/>
            <person name="Choi B.-S."/>
            <person name="Jung M."/>
            <person name="Ginzburg D."/>
            <person name="Zhao K."/>
            <person name="Won S.Y."/>
            <person name="Oh T.-J."/>
            <person name="Yu Y."/>
            <person name="Kim N.-H."/>
            <person name="Lee O.R."/>
            <person name="Lee T.-H."/>
            <person name="Bashyal P."/>
            <person name="Kim T.-S."/>
            <person name="Lee W.-H."/>
            <person name="Kawkins C."/>
            <person name="Kim C.-K."/>
            <person name="Kim J.S."/>
            <person name="Ahn B.O."/>
            <person name="Rhee S.Y."/>
            <person name="Sohng J.K."/>
        </authorList>
    </citation>
    <scope>NUCLEOTIDE SEQUENCE</scope>
    <source>
        <tissue evidence="1">Leaf</tissue>
    </source>
</reference>
<dbReference type="AlphaFoldDB" id="A0A834SUK7"/>
<proteinExistence type="predicted"/>
<accession>A0A834SUK7</accession>
<keyword evidence="2" id="KW-1185">Reference proteome</keyword>
<evidence type="ECO:0000313" key="1">
    <source>
        <dbReference type="EMBL" id="KAF7809461.1"/>
    </source>
</evidence>
<gene>
    <name evidence="1" type="ORF">G2W53_036204</name>
</gene>
<name>A0A834SUK7_9FABA</name>
<protein>
    <submittedName>
        <fullName evidence="1">Uncharacterized protein</fullName>
    </submittedName>
</protein>
<evidence type="ECO:0000313" key="2">
    <source>
        <dbReference type="Proteomes" id="UP000634136"/>
    </source>
</evidence>
<dbReference type="Proteomes" id="UP000634136">
    <property type="component" value="Unassembled WGS sequence"/>
</dbReference>